<protein>
    <submittedName>
        <fullName evidence="1">Uncharacterized protein</fullName>
    </submittedName>
</protein>
<gene>
    <name evidence="1" type="ORF">SDC9_126630</name>
</gene>
<dbReference type="EMBL" id="VSSQ01029446">
    <property type="protein sequence ID" value="MPM79591.1"/>
    <property type="molecule type" value="Genomic_DNA"/>
</dbReference>
<organism evidence="1">
    <name type="scientific">bioreactor metagenome</name>
    <dbReference type="NCBI Taxonomy" id="1076179"/>
    <lineage>
        <taxon>unclassified sequences</taxon>
        <taxon>metagenomes</taxon>
        <taxon>ecological metagenomes</taxon>
    </lineage>
</organism>
<reference evidence="1" key="1">
    <citation type="submission" date="2019-08" db="EMBL/GenBank/DDBJ databases">
        <authorList>
            <person name="Kucharzyk K."/>
            <person name="Murdoch R.W."/>
            <person name="Higgins S."/>
            <person name="Loffler F."/>
        </authorList>
    </citation>
    <scope>NUCLEOTIDE SEQUENCE</scope>
</reference>
<name>A0A645CRP2_9ZZZZ</name>
<comment type="caution">
    <text evidence="1">The sequence shown here is derived from an EMBL/GenBank/DDBJ whole genome shotgun (WGS) entry which is preliminary data.</text>
</comment>
<accession>A0A645CRP2</accession>
<dbReference type="AlphaFoldDB" id="A0A645CRP2"/>
<evidence type="ECO:0000313" key="1">
    <source>
        <dbReference type="EMBL" id="MPM79591.1"/>
    </source>
</evidence>
<proteinExistence type="predicted"/>
<sequence length="117" mass="13192">MTRLGIWILGSKPDLEILEPFAPNLLAETDDRPIPDLALFNHLSNRLENDVWVVSDIRNQLQLGCAELVALALYDISNQHMHLGTSIHKIGVLFIRLLLLCSHTVAVPYRDSLCKHT</sequence>